<organism evidence="3 4">
    <name type="scientific">Fulvimarina pelagi HTCC2506</name>
    <dbReference type="NCBI Taxonomy" id="314231"/>
    <lineage>
        <taxon>Bacteria</taxon>
        <taxon>Pseudomonadati</taxon>
        <taxon>Pseudomonadota</taxon>
        <taxon>Alphaproteobacteria</taxon>
        <taxon>Hyphomicrobiales</taxon>
        <taxon>Aurantimonadaceae</taxon>
        <taxon>Fulvimarina</taxon>
    </lineage>
</organism>
<accession>Q0G3B9</accession>
<name>Q0G3B9_9HYPH</name>
<keyword evidence="2" id="KW-0812">Transmembrane</keyword>
<feature type="compositionally biased region" description="Basic and acidic residues" evidence="1">
    <location>
        <begin position="404"/>
        <end position="435"/>
    </location>
</feature>
<feature type="region of interest" description="Disordered" evidence="1">
    <location>
        <begin position="397"/>
        <end position="451"/>
    </location>
</feature>
<dbReference type="AlphaFoldDB" id="Q0G3B9"/>
<gene>
    <name evidence="3" type="ORF">FP2506_15804</name>
</gene>
<protein>
    <recommendedName>
        <fullName evidence="5">DUF4407 domain-containing protein</fullName>
    </recommendedName>
</protein>
<sequence>MSVSQSYTLRGQQTRLDTTTKITLAVLALASGVYTYLGVRELLDGSATAVFLGAIVYSSAVSVAIYAFWSYLMRFMPHVRQPGSRRMLYLAMAIGSMMIIAMSSWLNASALAGSAALEQHLSVTTEEYQLKLNEAHENALAAQSLLPDIQLAAQRFDTLAGQEARSGSLTGTSGSGTVVQLLRQMSNQLTGLQSEIQASRTQVATIFDEGGARLAAMRQLVSSQGPVADRANAFAEEAVQLSGIITGLQQNSVAPAVKRAAEDLGRSFIAPVADGGDEGLRARQSQVVSRVEDAVRAQSALLVAASEEILARPDVEPFRFTPLSAPEAVIRYAVDFLPSWAGAISIDLLPAVLIFILCIVQDVIRREDGEEMETGDMSAADLMRAIRIQKRIRTAEDDWQQDAEIERPREPERASEPRSDMPEPRVAGENREIVQRNDPAGPTPFPKTASR</sequence>
<feature type="transmembrane region" description="Helical" evidence="2">
    <location>
        <begin position="45"/>
        <end position="68"/>
    </location>
</feature>
<evidence type="ECO:0000313" key="4">
    <source>
        <dbReference type="Proteomes" id="UP000004310"/>
    </source>
</evidence>
<dbReference type="STRING" id="217511.GCA_001463845_02734"/>
<keyword evidence="2" id="KW-0472">Membrane</keyword>
<dbReference type="eggNOG" id="ENOG502Z7PT">
    <property type="taxonomic scope" value="Bacteria"/>
</dbReference>
<evidence type="ECO:0000313" key="3">
    <source>
        <dbReference type="EMBL" id="EAU41912.1"/>
    </source>
</evidence>
<evidence type="ECO:0000256" key="1">
    <source>
        <dbReference type="SAM" id="MobiDB-lite"/>
    </source>
</evidence>
<keyword evidence="4" id="KW-1185">Reference proteome</keyword>
<dbReference type="HOGENOM" id="CLU_615125_0_0_5"/>
<evidence type="ECO:0008006" key="5">
    <source>
        <dbReference type="Google" id="ProtNLM"/>
    </source>
</evidence>
<keyword evidence="2" id="KW-1133">Transmembrane helix</keyword>
<evidence type="ECO:0000256" key="2">
    <source>
        <dbReference type="SAM" id="Phobius"/>
    </source>
</evidence>
<feature type="transmembrane region" description="Helical" evidence="2">
    <location>
        <begin position="88"/>
        <end position="106"/>
    </location>
</feature>
<reference evidence="3 4" key="1">
    <citation type="journal article" date="2010" name="J. Bacteriol.">
        <title>Genome sequence of Fulvimarina pelagi HTCC2506T, a Mn(II)-oxidizing alphaproteobacterium possessing an aerobic anoxygenic photosynthetic gene cluster and Xanthorhodopsin.</title>
        <authorList>
            <person name="Kang I."/>
            <person name="Oh H.M."/>
            <person name="Lim S.I."/>
            <person name="Ferriera S."/>
            <person name="Giovannoni S.J."/>
            <person name="Cho J.C."/>
        </authorList>
    </citation>
    <scope>NUCLEOTIDE SEQUENCE [LARGE SCALE GENOMIC DNA]</scope>
    <source>
        <strain evidence="3 4">HTCC2506</strain>
    </source>
</reference>
<dbReference type="EMBL" id="AATP01000002">
    <property type="protein sequence ID" value="EAU41912.1"/>
    <property type="molecule type" value="Genomic_DNA"/>
</dbReference>
<feature type="transmembrane region" description="Helical" evidence="2">
    <location>
        <begin position="21"/>
        <end position="39"/>
    </location>
</feature>
<comment type="caution">
    <text evidence="3">The sequence shown here is derived from an EMBL/GenBank/DDBJ whole genome shotgun (WGS) entry which is preliminary data.</text>
</comment>
<dbReference type="RefSeq" id="WP_007068285.1">
    <property type="nucleotide sequence ID" value="NZ_DS022272.1"/>
</dbReference>
<dbReference type="Proteomes" id="UP000004310">
    <property type="component" value="Unassembled WGS sequence"/>
</dbReference>
<proteinExistence type="predicted"/>